<dbReference type="SUPFAM" id="SSF158446">
    <property type="entry name" value="IVS-encoded protein-like"/>
    <property type="match status" value="1"/>
</dbReference>
<proteinExistence type="predicted"/>
<keyword evidence="2" id="KW-1185">Reference proteome</keyword>
<protein>
    <submittedName>
        <fullName evidence="1">Four helix bundle protein</fullName>
    </submittedName>
</protein>
<sequence length="117" mass="13686">MERKNPILEKSIEFSLVIIEFCEILERKRKYVIANQLLKSGTSIGANIHEAQNAESRIDFIHKIKIALKELEEVKYWLVLCEKADSYPFNPELKTRIDEMGLIMYKIVSTSKKNLTR</sequence>
<name>A0ABU3DP20_9FLAO</name>
<dbReference type="InterPro" id="IPR036583">
    <property type="entry name" value="23S_rRNA_IVS_sf"/>
</dbReference>
<dbReference type="PIRSF" id="PIRSF035652">
    <property type="entry name" value="CHP02436"/>
    <property type="match status" value="1"/>
</dbReference>
<dbReference type="EMBL" id="JAVRHN010000002">
    <property type="protein sequence ID" value="MDT0685459.1"/>
    <property type="molecule type" value="Genomic_DNA"/>
</dbReference>
<dbReference type="Gene3D" id="1.20.1440.60">
    <property type="entry name" value="23S rRNA-intervening sequence"/>
    <property type="match status" value="1"/>
</dbReference>
<organism evidence="1 2">
    <name type="scientific">Autumnicola psychrophila</name>
    <dbReference type="NCBI Taxonomy" id="3075592"/>
    <lineage>
        <taxon>Bacteria</taxon>
        <taxon>Pseudomonadati</taxon>
        <taxon>Bacteroidota</taxon>
        <taxon>Flavobacteriia</taxon>
        <taxon>Flavobacteriales</taxon>
        <taxon>Flavobacteriaceae</taxon>
        <taxon>Autumnicola</taxon>
    </lineage>
</organism>
<dbReference type="PANTHER" id="PTHR38471:SF2">
    <property type="entry name" value="FOUR HELIX BUNDLE PROTEIN"/>
    <property type="match status" value="1"/>
</dbReference>
<dbReference type="NCBIfam" id="TIGR02436">
    <property type="entry name" value="four helix bundle protein"/>
    <property type="match status" value="1"/>
</dbReference>
<dbReference type="Proteomes" id="UP001253848">
    <property type="component" value="Unassembled WGS sequence"/>
</dbReference>
<dbReference type="InterPro" id="IPR012657">
    <property type="entry name" value="23S_rRNA-intervening_sequence"/>
</dbReference>
<dbReference type="RefSeq" id="WP_311498881.1">
    <property type="nucleotide sequence ID" value="NZ_JAVRHN010000002.1"/>
</dbReference>
<evidence type="ECO:0000313" key="2">
    <source>
        <dbReference type="Proteomes" id="UP001253848"/>
    </source>
</evidence>
<reference evidence="1 2" key="1">
    <citation type="submission" date="2023-09" db="EMBL/GenBank/DDBJ databases">
        <authorList>
            <person name="Rey-Velasco X."/>
        </authorList>
    </citation>
    <scope>NUCLEOTIDE SEQUENCE [LARGE SCALE GENOMIC DNA]</scope>
    <source>
        <strain evidence="1 2">F225</strain>
    </source>
</reference>
<accession>A0ABU3DP20</accession>
<comment type="caution">
    <text evidence="1">The sequence shown here is derived from an EMBL/GenBank/DDBJ whole genome shotgun (WGS) entry which is preliminary data.</text>
</comment>
<evidence type="ECO:0000313" key="1">
    <source>
        <dbReference type="EMBL" id="MDT0685459.1"/>
    </source>
</evidence>
<dbReference type="Pfam" id="PF05635">
    <property type="entry name" value="23S_rRNA_IVP"/>
    <property type="match status" value="1"/>
</dbReference>
<gene>
    <name evidence="1" type="ORF">RM541_03740</name>
</gene>
<dbReference type="PANTHER" id="PTHR38471">
    <property type="entry name" value="FOUR HELIX BUNDLE PROTEIN"/>
    <property type="match status" value="1"/>
</dbReference>